<evidence type="ECO:0000256" key="3">
    <source>
        <dbReference type="ARBA" id="ARBA00022630"/>
    </source>
</evidence>
<comment type="cofactor">
    <cofactor evidence="10">
        <name>FMN</name>
        <dbReference type="ChEBI" id="CHEBI:58210"/>
    </cofactor>
</comment>
<feature type="transmembrane region" description="Helical" evidence="10">
    <location>
        <begin position="44"/>
        <end position="61"/>
    </location>
</feature>
<evidence type="ECO:0000256" key="4">
    <source>
        <dbReference type="ARBA" id="ARBA00022643"/>
    </source>
</evidence>
<keyword evidence="7 10" id="KW-0249">Electron transport</keyword>
<evidence type="ECO:0000256" key="2">
    <source>
        <dbReference type="ARBA" id="ARBA00022553"/>
    </source>
</evidence>
<feature type="transmembrane region" description="Helical" evidence="10">
    <location>
        <begin position="295"/>
        <end position="314"/>
    </location>
</feature>
<comment type="subcellular location">
    <subcellularLocation>
        <location evidence="10">Cell inner membrane</location>
        <topology evidence="10">Multi-pass membrane protein</topology>
    </subcellularLocation>
</comment>
<proteinExistence type="inferred from homology"/>
<evidence type="ECO:0000313" key="11">
    <source>
        <dbReference type="EMBL" id="MCG7945048.1"/>
    </source>
</evidence>
<comment type="similarity">
    <text evidence="10">Belongs to the NqrB/RnfD family.</text>
</comment>
<keyword evidence="1 10" id="KW-0813">Transport</keyword>
<keyword evidence="8 10" id="KW-1133">Transmembrane helix</keyword>
<dbReference type="PANTHER" id="PTHR30578:SF0">
    <property type="entry name" value="ION-TRANSLOCATING OXIDOREDUCTASE COMPLEX SUBUNIT D"/>
    <property type="match status" value="1"/>
</dbReference>
<dbReference type="InterPro" id="IPR011303">
    <property type="entry name" value="RnfD_bac"/>
</dbReference>
<evidence type="ECO:0000256" key="7">
    <source>
        <dbReference type="ARBA" id="ARBA00022982"/>
    </source>
</evidence>
<keyword evidence="4 10" id="KW-0288">FMN</keyword>
<feature type="transmembrane region" description="Helical" evidence="10">
    <location>
        <begin position="239"/>
        <end position="258"/>
    </location>
</feature>
<dbReference type="EMBL" id="JAEPCM010000030">
    <property type="protein sequence ID" value="MCG7945048.1"/>
    <property type="molecule type" value="Genomic_DNA"/>
</dbReference>
<dbReference type="Pfam" id="PF03116">
    <property type="entry name" value="NQR2_RnfD_RnfE"/>
    <property type="match status" value="1"/>
</dbReference>
<feature type="transmembrane region" description="Helical" evidence="10">
    <location>
        <begin position="21"/>
        <end position="38"/>
    </location>
</feature>
<feature type="transmembrane region" description="Helical" evidence="10">
    <location>
        <begin position="96"/>
        <end position="114"/>
    </location>
</feature>
<keyword evidence="10" id="KW-1003">Cell membrane</keyword>
<comment type="subunit">
    <text evidence="10">The complex is composed of six subunits: RnfA, RnfB, RnfC, RnfD, RnfE and RnfG.</text>
</comment>
<name>A0A9E4KB23_9GAMM</name>
<dbReference type="GO" id="GO:0005886">
    <property type="term" value="C:plasma membrane"/>
    <property type="evidence" value="ECO:0007669"/>
    <property type="project" value="UniProtKB-SubCell"/>
</dbReference>
<protein>
    <recommendedName>
        <fullName evidence="10">Ion-translocating oxidoreductase complex subunit D</fullName>
        <ecNumber evidence="10">7.-.-.-</ecNumber>
    </recommendedName>
    <alternativeName>
        <fullName evidence="10">Rnf electron transport complex subunit D</fullName>
    </alternativeName>
</protein>
<dbReference type="PANTHER" id="PTHR30578">
    <property type="entry name" value="ELECTRON TRANSPORT COMPLEX PROTEIN RNFD"/>
    <property type="match status" value="1"/>
</dbReference>
<feature type="transmembrane region" description="Helical" evidence="10">
    <location>
        <begin position="126"/>
        <end position="143"/>
    </location>
</feature>
<evidence type="ECO:0000256" key="1">
    <source>
        <dbReference type="ARBA" id="ARBA00022448"/>
    </source>
</evidence>
<dbReference type="AlphaFoldDB" id="A0A9E4KB23"/>
<feature type="transmembrane region" description="Helical" evidence="10">
    <location>
        <begin position="320"/>
        <end position="338"/>
    </location>
</feature>
<keyword evidence="5 10" id="KW-0812">Transmembrane</keyword>
<comment type="function">
    <text evidence="10">Part of a membrane-bound complex that couples electron transfer with translocation of ions across the membrane.</text>
</comment>
<feature type="transmembrane region" description="Helical" evidence="10">
    <location>
        <begin position="214"/>
        <end position="232"/>
    </location>
</feature>
<dbReference type="InterPro" id="IPR004338">
    <property type="entry name" value="NqrB/RnfD"/>
</dbReference>
<keyword evidence="10" id="KW-0997">Cell inner membrane</keyword>
<dbReference type="NCBIfam" id="TIGR01946">
    <property type="entry name" value="rnfD"/>
    <property type="match status" value="1"/>
</dbReference>
<accession>A0A9E4KB23</accession>
<comment type="caution">
    <text evidence="11">The sequence shown here is derived from an EMBL/GenBank/DDBJ whole genome shotgun (WGS) entry which is preliminary data.</text>
</comment>
<dbReference type="Proteomes" id="UP000886667">
    <property type="component" value="Unassembled WGS sequence"/>
</dbReference>
<evidence type="ECO:0000256" key="10">
    <source>
        <dbReference type="HAMAP-Rule" id="MF_00462"/>
    </source>
</evidence>
<sequence>MSEETTTFGPYTHAKSSISRTMGLVMLSLLPATLFGLYQFGWPAIFLFLTTIVACVVAEAFSLRVAGKPIKPFLMDGSAVLTGWLLAMTLPPWAPWWIGLIGALLAIIVAKQVFGGLGQNLFNPAMVARVALLISFPLEMTLFNQPAPLFSAQAPGFLESLAITFGSSDSIDAVSSATTLGHLKTELGRGVGLPEAATTTASIWQQLWGQTSGSLGETSALLLLLGGLFLIYKKVITWHIPLSMLGTLALLAGLFHLIDPDSYVGPITHLFSGAAILCAFFIATDLVTSPVSIRGQILFGAGCGLLIYVIRTWAGYPEGVAFAVMLMNACTPLIDHYLKPRIYGRDRKGEPLVYSNEGADSK</sequence>
<keyword evidence="2 10" id="KW-0597">Phosphoprotein</keyword>
<keyword evidence="9 10" id="KW-0472">Membrane</keyword>
<dbReference type="HAMAP" id="MF_00462">
    <property type="entry name" value="RsxD_RnfD"/>
    <property type="match status" value="1"/>
</dbReference>
<evidence type="ECO:0000256" key="9">
    <source>
        <dbReference type="ARBA" id="ARBA00023136"/>
    </source>
</evidence>
<feature type="modified residue" description="FMN phosphoryl threonine" evidence="10">
    <location>
        <position position="178"/>
    </location>
</feature>
<keyword evidence="3 10" id="KW-0285">Flavoprotein</keyword>
<dbReference type="GO" id="GO:0055085">
    <property type="term" value="P:transmembrane transport"/>
    <property type="evidence" value="ECO:0007669"/>
    <property type="project" value="InterPro"/>
</dbReference>
<dbReference type="GO" id="GO:0022900">
    <property type="term" value="P:electron transport chain"/>
    <property type="evidence" value="ECO:0007669"/>
    <property type="project" value="UniProtKB-UniRule"/>
</dbReference>
<feature type="transmembrane region" description="Helical" evidence="10">
    <location>
        <begin position="264"/>
        <end position="283"/>
    </location>
</feature>
<evidence type="ECO:0000256" key="8">
    <source>
        <dbReference type="ARBA" id="ARBA00022989"/>
    </source>
</evidence>
<evidence type="ECO:0000256" key="6">
    <source>
        <dbReference type="ARBA" id="ARBA00022967"/>
    </source>
</evidence>
<reference evidence="11" key="1">
    <citation type="journal article" date="2021" name="Proc. Natl. Acad. Sci. U.S.A.">
        <title>Global biogeography of chemosynthetic symbionts reveals both localized and globally distributed symbiont groups. .</title>
        <authorList>
            <person name="Osvatic J.T."/>
            <person name="Wilkins L.G.E."/>
            <person name="Leibrecht L."/>
            <person name="Leray M."/>
            <person name="Zauner S."/>
            <person name="Polzin J."/>
            <person name="Camacho Y."/>
            <person name="Gros O."/>
            <person name="van Gils J.A."/>
            <person name="Eisen J.A."/>
            <person name="Petersen J.M."/>
            <person name="Yuen B."/>
        </authorList>
    </citation>
    <scope>NUCLEOTIDE SEQUENCE</scope>
    <source>
        <strain evidence="11">MAGclacostrist064TRANS</strain>
    </source>
</reference>
<evidence type="ECO:0000313" key="12">
    <source>
        <dbReference type="Proteomes" id="UP000886667"/>
    </source>
</evidence>
<keyword evidence="6 10" id="KW-1278">Translocase</keyword>
<organism evidence="11 12">
    <name type="scientific">Candidatus Thiodiazotropha taylori</name>
    <dbReference type="NCBI Taxonomy" id="2792791"/>
    <lineage>
        <taxon>Bacteria</taxon>
        <taxon>Pseudomonadati</taxon>
        <taxon>Pseudomonadota</taxon>
        <taxon>Gammaproteobacteria</taxon>
        <taxon>Chromatiales</taxon>
        <taxon>Sedimenticolaceae</taxon>
        <taxon>Candidatus Thiodiazotropha</taxon>
    </lineage>
</organism>
<dbReference type="EC" id="7.-.-.-" evidence="10"/>
<gene>
    <name evidence="10" type="primary">rnfD</name>
    <name evidence="11" type="ORF">JAZ07_01740</name>
</gene>
<evidence type="ECO:0000256" key="5">
    <source>
        <dbReference type="ARBA" id="ARBA00022692"/>
    </source>
</evidence>